<keyword evidence="1" id="KW-0812">Transmembrane</keyword>
<dbReference type="RefSeq" id="XP_067063493.1">
    <property type="nucleotide sequence ID" value="XM_067207720.1"/>
</dbReference>
<protein>
    <submittedName>
        <fullName evidence="2">Uncharacterized protein</fullName>
    </submittedName>
</protein>
<feature type="transmembrane region" description="Helical" evidence="1">
    <location>
        <begin position="12"/>
        <end position="32"/>
    </location>
</feature>
<reference evidence="3" key="1">
    <citation type="journal article" date="2021" name="Microbiol. Resour. Announc.">
        <title>LGAAP: Leishmaniinae Genome Assembly and Annotation Pipeline.</title>
        <authorList>
            <person name="Almutairi H."/>
            <person name="Urbaniak M.D."/>
            <person name="Bates M.D."/>
            <person name="Jariyapan N."/>
            <person name="Kwakye-Nuako G."/>
            <person name="Thomaz-Soccol V."/>
            <person name="Al-Salem W.S."/>
            <person name="Dillon R.J."/>
            <person name="Bates P.A."/>
            <person name="Gatherer D."/>
        </authorList>
    </citation>
    <scope>NUCLEOTIDE SEQUENCE [LARGE SCALE GENOMIC DNA]</scope>
</reference>
<comment type="caution">
    <text evidence="2">The sequence shown here is derived from an EMBL/GenBank/DDBJ whole genome shotgun (WGS) entry which is preliminary data.</text>
</comment>
<evidence type="ECO:0000313" key="2">
    <source>
        <dbReference type="EMBL" id="KAG5479782.1"/>
    </source>
</evidence>
<gene>
    <name evidence="2" type="ORF">LSCM4_05790</name>
</gene>
<dbReference type="Proteomes" id="UP000674143">
    <property type="component" value="Unassembled WGS sequence"/>
</dbReference>
<keyword evidence="1" id="KW-0472">Membrane</keyword>
<name>A0A836KNN1_9TRYP</name>
<dbReference type="KEGG" id="loi:92361654"/>
<accession>A0A836KNN1</accession>
<dbReference type="AlphaFoldDB" id="A0A836KNN1"/>
<dbReference type="GeneID" id="92361654"/>
<organism evidence="2 3">
    <name type="scientific">Leishmania orientalis</name>
    <dbReference type="NCBI Taxonomy" id="2249476"/>
    <lineage>
        <taxon>Eukaryota</taxon>
        <taxon>Discoba</taxon>
        <taxon>Euglenozoa</taxon>
        <taxon>Kinetoplastea</taxon>
        <taxon>Metakinetoplastina</taxon>
        <taxon>Trypanosomatida</taxon>
        <taxon>Trypanosomatidae</taxon>
        <taxon>Leishmaniinae</taxon>
        <taxon>Leishmania</taxon>
    </lineage>
</organism>
<reference evidence="3" key="2">
    <citation type="journal article" date="2021" name="Sci. Data">
        <title>Chromosome-scale genome sequencing, assembly and annotation of six genomes from subfamily Leishmaniinae.</title>
        <authorList>
            <person name="Almutairi H."/>
            <person name="Urbaniak M.D."/>
            <person name="Bates M.D."/>
            <person name="Jariyapan N."/>
            <person name="Kwakye-Nuako G."/>
            <person name="Thomaz Soccol V."/>
            <person name="Al-Salem W.S."/>
            <person name="Dillon R.J."/>
            <person name="Bates P.A."/>
            <person name="Gatherer D."/>
        </authorList>
    </citation>
    <scope>NUCLEOTIDE SEQUENCE [LARGE SCALE GENOMIC DNA]</scope>
</reference>
<evidence type="ECO:0000256" key="1">
    <source>
        <dbReference type="SAM" id="Phobius"/>
    </source>
</evidence>
<keyword evidence="1" id="KW-1133">Transmembrane helix</keyword>
<dbReference type="EMBL" id="JAFHLR010000021">
    <property type="protein sequence ID" value="KAG5479782.1"/>
    <property type="molecule type" value="Genomic_DNA"/>
</dbReference>
<evidence type="ECO:0000313" key="3">
    <source>
        <dbReference type="Proteomes" id="UP000674143"/>
    </source>
</evidence>
<sequence length="71" mass="7693">MDFQFITDLDLLFPIASLVLAAVTALLIGGFIPHKRAVSSSHSECGHTKDDKAMEKVTATQTYKVAKVAED</sequence>
<keyword evidence="3" id="KW-1185">Reference proteome</keyword>
<proteinExistence type="predicted"/>